<gene>
    <name evidence="2" type="ORF">EV209_1847</name>
</gene>
<sequence length="173" mass="19224">MLIKEGRKQNLIIAVILLAMVAAVCRGGFDSGSQAFVLHPQKATLSAPEAVIQNGDCWAGRTEEIRPAFSGPERFRYARTSGRSILLLLLLCSPVFLRDFLRRVWEILSARSRRIHKQLYIIMYIQDSDGRKKSILADKKNIIKTLHENMSLPPGMTGQAVKPKLGGNAVLPA</sequence>
<evidence type="ECO:0000313" key="2">
    <source>
        <dbReference type="EMBL" id="RZT00526.1"/>
    </source>
</evidence>
<comment type="caution">
    <text evidence="2">The sequence shown here is derived from an EMBL/GenBank/DDBJ whole genome shotgun (WGS) entry which is preliminary data.</text>
</comment>
<protein>
    <submittedName>
        <fullName evidence="2">Uncharacterized protein</fullName>
    </submittedName>
</protein>
<dbReference type="Proteomes" id="UP000292927">
    <property type="component" value="Unassembled WGS sequence"/>
</dbReference>
<keyword evidence="3" id="KW-1185">Reference proteome</keyword>
<dbReference type="AlphaFoldDB" id="A0A4Q7PJA1"/>
<dbReference type="EMBL" id="SGXF01000003">
    <property type="protein sequence ID" value="RZT00526.1"/>
    <property type="molecule type" value="Genomic_DNA"/>
</dbReference>
<evidence type="ECO:0000256" key="1">
    <source>
        <dbReference type="SAM" id="Phobius"/>
    </source>
</evidence>
<keyword evidence="1" id="KW-0472">Membrane</keyword>
<accession>A0A4Q7PJA1</accession>
<keyword evidence="1" id="KW-0812">Transmembrane</keyword>
<reference evidence="2 3" key="1">
    <citation type="submission" date="2019-02" db="EMBL/GenBank/DDBJ databases">
        <title>Genomic Encyclopedia of Type Strains, Phase IV (KMG-IV): sequencing the most valuable type-strain genomes for metagenomic binning, comparative biology and taxonomic classification.</title>
        <authorList>
            <person name="Goeker M."/>
        </authorList>
    </citation>
    <scope>NUCLEOTIDE SEQUENCE [LARGE SCALE GENOMIC DNA]</scope>
    <source>
        <strain evidence="2 3">DSM 29486</strain>
    </source>
</reference>
<feature type="transmembrane region" description="Helical" evidence="1">
    <location>
        <begin position="12"/>
        <end position="29"/>
    </location>
</feature>
<dbReference type="RefSeq" id="WP_130435137.1">
    <property type="nucleotide sequence ID" value="NZ_SGXF01000003.1"/>
</dbReference>
<organism evidence="2 3">
    <name type="scientific">Cuneatibacter caecimuris</name>
    <dbReference type="NCBI Taxonomy" id="1796618"/>
    <lineage>
        <taxon>Bacteria</taxon>
        <taxon>Bacillati</taxon>
        <taxon>Bacillota</taxon>
        <taxon>Clostridia</taxon>
        <taxon>Lachnospirales</taxon>
        <taxon>Lachnospiraceae</taxon>
        <taxon>Cuneatibacter</taxon>
    </lineage>
</organism>
<proteinExistence type="predicted"/>
<evidence type="ECO:0000313" key="3">
    <source>
        <dbReference type="Proteomes" id="UP000292927"/>
    </source>
</evidence>
<keyword evidence="1" id="KW-1133">Transmembrane helix</keyword>
<name>A0A4Q7PJA1_9FIRM</name>